<dbReference type="AlphaFoldDB" id="A3K292"/>
<evidence type="ECO:0000256" key="1">
    <source>
        <dbReference type="SAM" id="SignalP"/>
    </source>
</evidence>
<feature type="chain" id="PRO_5002655158" description="Thioredoxin domain-containing protein" evidence="1">
    <location>
        <begin position="18"/>
        <end position="142"/>
    </location>
</feature>
<dbReference type="RefSeq" id="WP_005858070.1">
    <property type="nucleotide sequence ID" value="NZ_AAYA01000004.1"/>
</dbReference>
<dbReference type="OrthoDB" id="7726503at2"/>
<organism evidence="2 3">
    <name type="scientific">Sagittula stellata (strain ATCC 700073 / DSM 11524 / E-37)</name>
    <dbReference type="NCBI Taxonomy" id="388399"/>
    <lineage>
        <taxon>Bacteria</taxon>
        <taxon>Pseudomonadati</taxon>
        <taxon>Pseudomonadota</taxon>
        <taxon>Alphaproteobacteria</taxon>
        <taxon>Rhodobacterales</taxon>
        <taxon>Roseobacteraceae</taxon>
        <taxon>Sagittula</taxon>
    </lineage>
</organism>
<feature type="signal peptide" evidence="1">
    <location>
        <begin position="1"/>
        <end position="17"/>
    </location>
</feature>
<dbReference type="EMBL" id="AAYA01000004">
    <property type="protein sequence ID" value="EBA09038.1"/>
    <property type="molecule type" value="Genomic_DNA"/>
</dbReference>
<name>A3K292_SAGS3</name>
<sequence>MKHLLIPALLLAAPVHAQFAPTAEERLRALVAPPPVDIYREEKDADLLLIEERAAQLFGTGEAAAIALFTGPGCETCMTAETELQAVVERLGLRMHVLDTSEPGAQALFEELDFDTLPAYVMPDRLIRGHMPDFVLEDYLAP</sequence>
<evidence type="ECO:0008006" key="4">
    <source>
        <dbReference type="Google" id="ProtNLM"/>
    </source>
</evidence>
<dbReference type="InterPro" id="IPR036249">
    <property type="entry name" value="Thioredoxin-like_sf"/>
</dbReference>
<evidence type="ECO:0000313" key="2">
    <source>
        <dbReference type="EMBL" id="EBA09038.1"/>
    </source>
</evidence>
<protein>
    <recommendedName>
        <fullName evidence="4">Thioredoxin domain-containing protein</fullName>
    </recommendedName>
</protein>
<comment type="caution">
    <text evidence="2">The sequence shown here is derived from an EMBL/GenBank/DDBJ whole genome shotgun (WGS) entry which is preliminary data.</text>
</comment>
<proteinExistence type="predicted"/>
<reference evidence="2 3" key="1">
    <citation type="submission" date="2006-06" db="EMBL/GenBank/DDBJ databases">
        <authorList>
            <person name="Moran M.A."/>
            <person name="Ferriera S."/>
            <person name="Johnson J."/>
            <person name="Kravitz S."/>
            <person name="Beeson K."/>
            <person name="Sutton G."/>
            <person name="Rogers Y.-H."/>
            <person name="Friedman R."/>
            <person name="Frazier M."/>
            <person name="Venter J.C."/>
        </authorList>
    </citation>
    <scope>NUCLEOTIDE SEQUENCE [LARGE SCALE GENOMIC DNA]</scope>
    <source>
        <strain evidence="2 3">E-37</strain>
    </source>
</reference>
<keyword evidence="1" id="KW-0732">Signal</keyword>
<dbReference type="eggNOG" id="ENOG50334D2">
    <property type="taxonomic scope" value="Bacteria"/>
</dbReference>
<evidence type="ECO:0000313" key="3">
    <source>
        <dbReference type="Proteomes" id="UP000005713"/>
    </source>
</evidence>
<keyword evidence="3" id="KW-1185">Reference proteome</keyword>
<dbReference type="Proteomes" id="UP000005713">
    <property type="component" value="Unassembled WGS sequence"/>
</dbReference>
<gene>
    <name evidence="2" type="ORF">SSE37_05310</name>
</gene>
<dbReference type="SUPFAM" id="SSF52833">
    <property type="entry name" value="Thioredoxin-like"/>
    <property type="match status" value="1"/>
</dbReference>
<accession>A3K292</accession>